<reference evidence="1 2" key="1">
    <citation type="journal article" date="2023" name="Science">
        <title>Complex scaffold remodeling in plant triterpene biosynthesis.</title>
        <authorList>
            <person name="De La Pena R."/>
            <person name="Hodgson H."/>
            <person name="Liu J.C."/>
            <person name="Stephenson M.J."/>
            <person name="Martin A.C."/>
            <person name="Owen C."/>
            <person name="Harkess A."/>
            <person name="Leebens-Mack J."/>
            <person name="Jimenez L.E."/>
            <person name="Osbourn A."/>
            <person name="Sattely E.S."/>
        </authorList>
    </citation>
    <scope>NUCLEOTIDE SEQUENCE [LARGE SCALE GENOMIC DNA]</scope>
    <source>
        <strain evidence="2">cv. JPN11</strain>
        <tissue evidence="1">Leaf</tissue>
    </source>
</reference>
<gene>
    <name evidence="1" type="ORF">OWV82_013507</name>
</gene>
<dbReference type="Proteomes" id="UP001164539">
    <property type="component" value="Chromosome 7"/>
</dbReference>
<dbReference type="EMBL" id="CM051400">
    <property type="protein sequence ID" value="KAJ4715117.1"/>
    <property type="molecule type" value="Genomic_DNA"/>
</dbReference>
<accession>A0ACC1XUJ5</accession>
<evidence type="ECO:0000313" key="2">
    <source>
        <dbReference type="Proteomes" id="UP001164539"/>
    </source>
</evidence>
<sequence>MLKLPPISAPGASEALKSCGRLDETSKKGLCWSELKRSGMSQWGKFAKESAFPLAKLEKQELQDCAKVKQQNSSFCKSKKNKIEKSKERWSADRYKLAEQSMLEIMKDEGAAFENPISRPALRLAARKRIGDTGLLDHLLKHIDGKVAPGGIERFRRCYNTEGVMEYWLESADLVKIKQEAGVTDPNYIPPSWWKSSVTPSQDSVCAQELKLLKAETEKLKRDMHEVISKQREQEQHNPIEDMHKELVKWKAKTDQRLLEITSSLSGMQDMYRELVKWKAKIEQQVIEVSNSLSSMQASKNCTTFSPSDPAGRWEDWLDSTNLEDIQPEDFGPLFGSNEPVNASGEVAVRDPYSAPPPQLKSGDSLSQDPVCTRVLELPKEEMAKMKRDVQELVPRRQEEENANVTPDSSLTSNSKLDIDNSLIIFQEMCKELMKWKAKMEEQLMEISNTVSAMQASKL</sequence>
<name>A0ACC1XUJ5_MELAZ</name>
<keyword evidence="2" id="KW-1185">Reference proteome</keyword>
<organism evidence="1 2">
    <name type="scientific">Melia azedarach</name>
    <name type="common">Chinaberry tree</name>
    <dbReference type="NCBI Taxonomy" id="155640"/>
    <lineage>
        <taxon>Eukaryota</taxon>
        <taxon>Viridiplantae</taxon>
        <taxon>Streptophyta</taxon>
        <taxon>Embryophyta</taxon>
        <taxon>Tracheophyta</taxon>
        <taxon>Spermatophyta</taxon>
        <taxon>Magnoliopsida</taxon>
        <taxon>eudicotyledons</taxon>
        <taxon>Gunneridae</taxon>
        <taxon>Pentapetalae</taxon>
        <taxon>rosids</taxon>
        <taxon>malvids</taxon>
        <taxon>Sapindales</taxon>
        <taxon>Meliaceae</taxon>
        <taxon>Melia</taxon>
    </lineage>
</organism>
<proteinExistence type="predicted"/>
<comment type="caution">
    <text evidence="1">The sequence shown here is derived from an EMBL/GenBank/DDBJ whole genome shotgun (WGS) entry which is preliminary data.</text>
</comment>
<protein>
    <submittedName>
        <fullName evidence="1">Protein DYAD</fullName>
    </submittedName>
</protein>
<evidence type="ECO:0000313" key="1">
    <source>
        <dbReference type="EMBL" id="KAJ4715117.1"/>
    </source>
</evidence>